<evidence type="ECO:0000313" key="6">
    <source>
        <dbReference type="Proteomes" id="UP001431209"/>
    </source>
</evidence>
<dbReference type="InterPro" id="IPR055066">
    <property type="entry name" value="AASDHPPT_N"/>
</dbReference>
<feature type="domain" description="4'-phosphopantetheinyl transferase" evidence="3">
    <location>
        <begin position="114"/>
        <end position="248"/>
    </location>
</feature>
<accession>A0AAW2ZCW9</accession>
<gene>
    <name evidence="5" type="ORF">AKO1_001336</name>
</gene>
<organism evidence="5 6">
    <name type="scientific">Acrasis kona</name>
    <dbReference type="NCBI Taxonomy" id="1008807"/>
    <lineage>
        <taxon>Eukaryota</taxon>
        <taxon>Discoba</taxon>
        <taxon>Heterolobosea</taxon>
        <taxon>Tetramitia</taxon>
        <taxon>Eutetramitia</taxon>
        <taxon>Acrasidae</taxon>
        <taxon>Acrasis</taxon>
    </lineage>
</organism>
<keyword evidence="6" id="KW-1185">Reference proteome</keyword>
<dbReference type="SUPFAM" id="SSF56214">
    <property type="entry name" value="4'-phosphopantetheinyl transferase"/>
    <property type="match status" value="2"/>
</dbReference>
<dbReference type="InterPro" id="IPR037143">
    <property type="entry name" value="4-PPantetheinyl_Trfase_dom_sf"/>
</dbReference>
<dbReference type="GO" id="GO:0005829">
    <property type="term" value="C:cytosol"/>
    <property type="evidence" value="ECO:0007669"/>
    <property type="project" value="TreeGrafter"/>
</dbReference>
<dbReference type="GO" id="GO:0019878">
    <property type="term" value="P:lysine biosynthetic process via aminoadipic acid"/>
    <property type="evidence" value="ECO:0007669"/>
    <property type="project" value="TreeGrafter"/>
</dbReference>
<reference evidence="5 6" key="1">
    <citation type="submission" date="2024-03" db="EMBL/GenBank/DDBJ databases">
        <title>The Acrasis kona genome and developmental transcriptomes reveal deep origins of eukaryotic multicellular pathways.</title>
        <authorList>
            <person name="Sheikh S."/>
            <person name="Fu C.-J."/>
            <person name="Brown M.W."/>
            <person name="Baldauf S.L."/>
        </authorList>
    </citation>
    <scope>NUCLEOTIDE SEQUENCE [LARGE SCALE GENOMIC DNA]</scope>
    <source>
        <strain evidence="5 6">ATCC MYA-3509</strain>
    </source>
</reference>
<sequence>MLWLGFIRVSEWNVDDVEYLDLLSIVDPIEEKQRIQKYKFRIDSKRSLAGHLIIRQKIKSEYGGNFKLCRTKENKPFCKFKQPIEGVCDFNISHAGDVVIVALLKSSLSSPKVVGVDIEHLILRGNTSLGEFLNDMLPSFDPEEQKCILQPYRDAHPKALVTQLTLTASDEVVQNVKIRFFIHWTLKESFIKAIGKGVYFPLEQAVFKFDSNEENILNCRPQLYVENKHMLNWEFKSCLLDNEHIISVAVGPANDENVSESLINCLCGSIAESPNSH</sequence>
<evidence type="ECO:0000313" key="5">
    <source>
        <dbReference type="EMBL" id="KAL0487036.1"/>
    </source>
</evidence>
<dbReference type="Pfam" id="PF01648">
    <property type="entry name" value="ACPS"/>
    <property type="match status" value="1"/>
</dbReference>
<dbReference type="PANTHER" id="PTHR12215:SF10">
    <property type="entry name" value="L-AMINOADIPATE-SEMIALDEHYDE DEHYDROGENASE-PHOSPHOPANTETHEINYL TRANSFERASE"/>
    <property type="match status" value="1"/>
</dbReference>
<proteinExistence type="predicted"/>
<dbReference type="EMBL" id="JAOPGA020001296">
    <property type="protein sequence ID" value="KAL0487036.1"/>
    <property type="molecule type" value="Genomic_DNA"/>
</dbReference>
<evidence type="ECO:0000259" key="3">
    <source>
        <dbReference type="Pfam" id="PF01648"/>
    </source>
</evidence>
<keyword evidence="2 5" id="KW-0808">Transferase</keyword>
<dbReference type="Pfam" id="PF22624">
    <property type="entry name" value="AASDHPPT_N"/>
    <property type="match status" value="1"/>
</dbReference>
<dbReference type="Gene3D" id="3.90.470.20">
    <property type="entry name" value="4'-phosphopantetheinyl transferase domain"/>
    <property type="match status" value="2"/>
</dbReference>
<dbReference type="PANTHER" id="PTHR12215">
    <property type="entry name" value="PHOSPHOPANTETHEINE TRANSFERASE"/>
    <property type="match status" value="1"/>
</dbReference>
<dbReference type="GO" id="GO:0000287">
    <property type="term" value="F:magnesium ion binding"/>
    <property type="evidence" value="ECO:0007669"/>
    <property type="project" value="InterPro"/>
</dbReference>
<feature type="domain" description="4'-phosphopantetheinyl transferase N-terminal" evidence="4">
    <location>
        <begin position="11"/>
        <end position="102"/>
    </location>
</feature>
<name>A0AAW2ZCW9_9EUKA</name>
<evidence type="ECO:0000256" key="2">
    <source>
        <dbReference type="ARBA" id="ARBA00022679"/>
    </source>
</evidence>
<comment type="caution">
    <text evidence="5">The sequence shown here is derived from an EMBL/GenBank/DDBJ whole genome shotgun (WGS) entry which is preliminary data.</text>
</comment>
<dbReference type="InterPro" id="IPR008278">
    <property type="entry name" value="4-PPantetheinyl_Trfase_dom"/>
</dbReference>
<dbReference type="Proteomes" id="UP001431209">
    <property type="component" value="Unassembled WGS sequence"/>
</dbReference>
<dbReference type="EC" id="2.7.8.7" evidence="1"/>
<dbReference type="GO" id="GO:0008897">
    <property type="term" value="F:holo-[acyl-carrier-protein] synthase activity"/>
    <property type="evidence" value="ECO:0007669"/>
    <property type="project" value="UniProtKB-EC"/>
</dbReference>
<evidence type="ECO:0000256" key="1">
    <source>
        <dbReference type="ARBA" id="ARBA00013172"/>
    </source>
</evidence>
<evidence type="ECO:0000259" key="4">
    <source>
        <dbReference type="Pfam" id="PF22624"/>
    </source>
</evidence>
<dbReference type="InterPro" id="IPR050559">
    <property type="entry name" value="P-Pant_transferase_sf"/>
</dbReference>
<dbReference type="AlphaFoldDB" id="A0AAW2ZCW9"/>
<protein>
    <recommendedName>
        <fullName evidence="1">holo-[acyl-carrier-protein] synthase</fullName>
        <ecNumber evidence="1">2.7.8.7</ecNumber>
    </recommendedName>
</protein>